<proteinExistence type="predicted"/>
<keyword evidence="3" id="KW-1185">Reference proteome</keyword>
<sequence length="188" mass="19777">MRRVISVLAAVVAVLGIGVVIPGVAGSASACSCVAQEAPPDLVVIRGVVQAQRVGYRDTDVQVRVTTMYGAPPEKVTVVRVQSGSYTSCGSSFRNAEEVALAVKREGPRWVNPVCANAVLRDSQGNPRDFAGVRPGANAPENPLPGAPQSWLFYLQQPVYLQYPVLVVAAGVACVLLVGLIVAARARR</sequence>
<protein>
    <submittedName>
        <fullName evidence="2">Uncharacterized protein</fullName>
    </submittedName>
</protein>
<keyword evidence="1" id="KW-0812">Transmembrane</keyword>
<dbReference type="PROSITE" id="PS51257">
    <property type="entry name" value="PROKAR_LIPOPROTEIN"/>
    <property type="match status" value="1"/>
</dbReference>
<dbReference type="KEGG" id="tpr:Tpau_3768"/>
<evidence type="ECO:0000313" key="3">
    <source>
        <dbReference type="Proteomes" id="UP000001213"/>
    </source>
</evidence>
<keyword evidence="1" id="KW-0472">Membrane</keyword>
<dbReference type="STRING" id="521096.Tpau_3768"/>
<evidence type="ECO:0000256" key="1">
    <source>
        <dbReference type="SAM" id="Phobius"/>
    </source>
</evidence>
<dbReference type="Proteomes" id="UP000001213">
    <property type="component" value="Chromosome"/>
</dbReference>
<reference evidence="3" key="1">
    <citation type="submission" date="2010-03" db="EMBL/GenBank/DDBJ databases">
        <title>The complete chromosome of Tsukamurella paurometabola DSM 20162.</title>
        <authorList>
            <consortium name="US DOE Joint Genome Institute (JGI-PGF)"/>
            <person name="Lucas S."/>
            <person name="Copeland A."/>
            <person name="Lapidus A."/>
            <person name="Glavina del Rio T."/>
            <person name="Dalin E."/>
            <person name="Tice H."/>
            <person name="Bruce D."/>
            <person name="Goodwin L."/>
            <person name="Pitluck S."/>
            <person name="Kyrpides N."/>
            <person name="Mavromatis K."/>
            <person name="Ivanova N."/>
            <person name="Mikhailova N."/>
            <person name="Munk A.C."/>
            <person name="Brettin T."/>
            <person name="Detter J.C."/>
            <person name="Tapia R."/>
            <person name="Han C."/>
            <person name="Larimer F."/>
            <person name="Land M."/>
            <person name="Hauser L."/>
            <person name="Markowitz V."/>
            <person name="Cheng J.-F."/>
            <person name="Hugenholtz P."/>
            <person name="Woyke T."/>
            <person name="Wu D."/>
            <person name="Jando M."/>
            <person name="Brambilla E."/>
            <person name="Klenk H.-P."/>
            <person name="Eisen J.A."/>
        </authorList>
    </citation>
    <scope>NUCLEOTIDE SEQUENCE [LARGE SCALE GENOMIC DNA]</scope>
    <source>
        <strain evidence="3">ATCC 8368 / DSM 20162 / CCUG 35730 / CIP 100753 / JCM 10117 / KCTC 9821 / NBRC 16120 / NCIMB 702349 / NCTC 13040</strain>
    </source>
</reference>
<organism evidence="2 3">
    <name type="scientific">Tsukamurella paurometabola (strain ATCC 8368 / DSM 20162 / CCUG 35730 / CIP 100753 / JCM 10117 / KCTC 9821 / NBRC 16120 / NCIMB 702349 / NCTC 13040)</name>
    <name type="common">Corynebacterium paurometabolum</name>
    <dbReference type="NCBI Taxonomy" id="521096"/>
    <lineage>
        <taxon>Bacteria</taxon>
        <taxon>Bacillati</taxon>
        <taxon>Actinomycetota</taxon>
        <taxon>Actinomycetes</taxon>
        <taxon>Mycobacteriales</taxon>
        <taxon>Tsukamurellaceae</taxon>
        <taxon>Tsukamurella</taxon>
    </lineage>
</organism>
<name>D5UYP3_TSUPD</name>
<accession>D5UYP3</accession>
<keyword evidence="1" id="KW-1133">Transmembrane helix</keyword>
<dbReference type="RefSeq" id="WP_013128342.1">
    <property type="nucleotide sequence ID" value="NC_014158.1"/>
</dbReference>
<feature type="transmembrane region" description="Helical" evidence="1">
    <location>
        <begin position="163"/>
        <end position="184"/>
    </location>
</feature>
<dbReference type="HOGENOM" id="CLU_1440491_0_0_11"/>
<evidence type="ECO:0000313" key="2">
    <source>
        <dbReference type="EMBL" id="ADG80346.1"/>
    </source>
</evidence>
<gene>
    <name evidence="2" type="ordered locus">Tpau_3768</name>
</gene>
<reference evidence="2 3" key="2">
    <citation type="journal article" date="2011" name="Stand. Genomic Sci.">
        <title>Complete genome sequence of Tsukamurella paurometabola type strain (no. 33).</title>
        <authorList>
            <person name="Munk A.C."/>
            <person name="Lapidus A."/>
            <person name="Lucas S."/>
            <person name="Nolan M."/>
            <person name="Tice H."/>
            <person name="Cheng J.F."/>
            <person name="Del Rio T.G."/>
            <person name="Goodwin L."/>
            <person name="Pitluck S."/>
            <person name="Liolios K."/>
            <person name="Huntemann M."/>
            <person name="Ivanova N."/>
            <person name="Mavromatis K."/>
            <person name="Mikhailova N."/>
            <person name="Pati A."/>
            <person name="Chen A."/>
            <person name="Palaniappan K."/>
            <person name="Tapia R."/>
            <person name="Han C."/>
            <person name="Land M."/>
            <person name="Hauser L."/>
            <person name="Chang Y.J."/>
            <person name="Jeffries C.D."/>
            <person name="Brettin T."/>
            <person name="Yasawong M."/>
            <person name="Brambilla E.M."/>
            <person name="Rohde M."/>
            <person name="Sikorski J."/>
            <person name="Goker M."/>
            <person name="Detter J.C."/>
            <person name="Woyke T."/>
            <person name="Bristow J."/>
            <person name="Eisen J.A."/>
            <person name="Markowitz V."/>
            <person name="Hugenholtz P."/>
            <person name="Kyrpides N.C."/>
            <person name="Klenk H.P."/>
        </authorList>
    </citation>
    <scope>NUCLEOTIDE SEQUENCE [LARGE SCALE GENOMIC DNA]</scope>
    <source>
        <strain evidence="3">ATCC 8368 / DSM 20162 / CCUG 35730 / CIP 100753 / JCM 10117 / KCTC 9821 / NBRC 16120 / NCIMB 702349 / NCTC 13040</strain>
    </source>
</reference>
<dbReference type="EMBL" id="CP001966">
    <property type="protein sequence ID" value="ADG80346.1"/>
    <property type="molecule type" value="Genomic_DNA"/>
</dbReference>
<dbReference type="AlphaFoldDB" id="D5UYP3"/>